<dbReference type="EMBL" id="BK015133">
    <property type="protein sequence ID" value="DAD92361.1"/>
    <property type="molecule type" value="Genomic_DNA"/>
</dbReference>
<accession>A0A8S5NCK3</accession>
<organism evidence="1">
    <name type="scientific">Siphoviridae sp. ctzXg6</name>
    <dbReference type="NCBI Taxonomy" id="2826531"/>
    <lineage>
        <taxon>Viruses</taxon>
        <taxon>Duplodnaviria</taxon>
        <taxon>Heunggongvirae</taxon>
        <taxon>Uroviricota</taxon>
        <taxon>Caudoviricetes</taxon>
    </lineage>
</organism>
<name>A0A8S5NCK3_9CAUD</name>
<protein>
    <submittedName>
        <fullName evidence="1">Uncharacterized protein</fullName>
    </submittedName>
</protein>
<reference evidence="1" key="1">
    <citation type="journal article" date="2021" name="Proc. Natl. Acad. Sci. U.S.A.">
        <title>A Catalog of Tens of Thousands of Viruses from Human Metagenomes Reveals Hidden Associations with Chronic Diseases.</title>
        <authorList>
            <person name="Tisza M.J."/>
            <person name="Buck C.B."/>
        </authorList>
    </citation>
    <scope>NUCLEOTIDE SEQUENCE</scope>
    <source>
        <strain evidence="1">CtzXg6</strain>
    </source>
</reference>
<evidence type="ECO:0000313" key="1">
    <source>
        <dbReference type="EMBL" id="DAD92361.1"/>
    </source>
</evidence>
<sequence length="41" mass="5083">MHIARWNFWNGCRRAHRKGLFRQSFLCPHFCPPFSEIHRNK</sequence>
<proteinExistence type="predicted"/>